<protein>
    <submittedName>
        <fullName evidence="2">Saccharopine dehydrogenase NADP-binding domain-containing protein</fullName>
    </submittedName>
</protein>
<dbReference type="Gene3D" id="3.40.50.720">
    <property type="entry name" value="NAD(P)-binding Rossmann-like Domain"/>
    <property type="match status" value="1"/>
</dbReference>
<dbReference type="EMBL" id="JBEZUR010000022">
    <property type="protein sequence ID" value="MEU3555756.1"/>
    <property type="molecule type" value="Genomic_DNA"/>
</dbReference>
<dbReference type="InterPro" id="IPR005097">
    <property type="entry name" value="Sacchrp_dh_NADP-bd"/>
</dbReference>
<accession>A0ABV2YJS2</accession>
<dbReference type="RefSeq" id="WP_108955432.1">
    <property type="nucleotide sequence ID" value="NZ_BEVZ01000005.1"/>
</dbReference>
<evidence type="ECO:0000259" key="1">
    <source>
        <dbReference type="Pfam" id="PF03435"/>
    </source>
</evidence>
<dbReference type="SUPFAM" id="SSF51735">
    <property type="entry name" value="NAD(P)-binding Rossmann-fold domains"/>
    <property type="match status" value="1"/>
</dbReference>
<dbReference type="PANTHER" id="PTHR12286">
    <property type="entry name" value="SACCHAROPINE DEHYDROGENASE-LIKE OXIDOREDUCTASE"/>
    <property type="match status" value="1"/>
</dbReference>
<sequence length="416" mass="43158">MSGREFDLVLYGATGFVGALTAEYLARAAPAGTRIALAGRSPEKLDALLRTLGDGASAWRTVVADAGDPADLAAMAERTRALVTTVGPYARHGLPLVEACAKAGTHYADLTGEPLFVRECADRFHEVAAASGAKIVNSCGFDSVPSDLNAYLLHRRLADDGAGRMTDTTLVAALKGGMSGGTVDSGITQLEAVAGDRALGRVLADPYALSPDRGREPDLGAQRDHALRRARTVDPGLSGWVTTFIMAPHNTKIVRRSAALLDWAYGRDFRYREVMYTGKSPAAPAVAAGVAVALAAFQTCGPLVARGPGLRALRRIAPAPGTGPDEQARAAGHFTMTTITRSTTGARYRAVFAAQGDPGYQATAVMLGESGLALALDGGRLPATAGVLTPATAMADALTGRLRAAGFTITTERLDA</sequence>
<dbReference type="InterPro" id="IPR051276">
    <property type="entry name" value="Saccharopine_DH-like_oxidrdct"/>
</dbReference>
<dbReference type="PANTHER" id="PTHR12286:SF5">
    <property type="entry name" value="SACCHAROPINE DEHYDROGENASE-LIKE OXIDOREDUCTASE"/>
    <property type="match status" value="1"/>
</dbReference>
<proteinExistence type="predicted"/>
<feature type="domain" description="Saccharopine dehydrogenase NADP binding" evidence="1">
    <location>
        <begin position="9"/>
        <end position="132"/>
    </location>
</feature>
<keyword evidence="3" id="KW-1185">Reference proteome</keyword>
<evidence type="ECO:0000313" key="3">
    <source>
        <dbReference type="Proteomes" id="UP001550850"/>
    </source>
</evidence>
<dbReference type="InterPro" id="IPR036291">
    <property type="entry name" value="NAD(P)-bd_dom_sf"/>
</dbReference>
<comment type="caution">
    <text evidence="2">The sequence shown here is derived from an EMBL/GenBank/DDBJ whole genome shotgun (WGS) entry which is preliminary data.</text>
</comment>
<evidence type="ECO:0000313" key="2">
    <source>
        <dbReference type="EMBL" id="MEU3555756.1"/>
    </source>
</evidence>
<name>A0ABV2YJS2_9ACTN</name>
<gene>
    <name evidence="2" type="ORF">AB0E65_16295</name>
</gene>
<dbReference type="Pfam" id="PF03435">
    <property type="entry name" value="Sacchrp_dh_NADP"/>
    <property type="match status" value="1"/>
</dbReference>
<organism evidence="2 3">
    <name type="scientific">Streptomyces fragilis</name>
    <dbReference type="NCBI Taxonomy" id="67301"/>
    <lineage>
        <taxon>Bacteria</taxon>
        <taxon>Bacillati</taxon>
        <taxon>Actinomycetota</taxon>
        <taxon>Actinomycetes</taxon>
        <taxon>Kitasatosporales</taxon>
        <taxon>Streptomycetaceae</taxon>
        <taxon>Streptomyces</taxon>
    </lineage>
</organism>
<dbReference type="Proteomes" id="UP001550850">
    <property type="component" value="Unassembled WGS sequence"/>
</dbReference>
<reference evidence="2 3" key="1">
    <citation type="submission" date="2024-06" db="EMBL/GenBank/DDBJ databases">
        <title>The Natural Products Discovery Center: Release of the First 8490 Sequenced Strains for Exploring Actinobacteria Biosynthetic Diversity.</title>
        <authorList>
            <person name="Kalkreuter E."/>
            <person name="Kautsar S.A."/>
            <person name="Yang D."/>
            <person name="Bader C.D."/>
            <person name="Teijaro C.N."/>
            <person name="Fluegel L."/>
            <person name="Davis C.M."/>
            <person name="Simpson J.R."/>
            <person name="Lauterbach L."/>
            <person name="Steele A.D."/>
            <person name="Gui C."/>
            <person name="Meng S."/>
            <person name="Li G."/>
            <person name="Viehrig K."/>
            <person name="Ye F."/>
            <person name="Su P."/>
            <person name="Kiefer A.F."/>
            <person name="Nichols A."/>
            <person name="Cepeda A.J."/>
            <person name="Yan W."/>
            <person name="Fan B."/>
            <person name="Jiang Y."/>
            <person name="Adhikari A."/>
            <person name="Zheng C.-J."/>
            <person name="Schuster L."/>
            <person name="Cowan T.M."/>
            <person name="Smanski M.J."/>
            <person name="Chevrette M.G."/>
            <person name="De Carvalho L.P.S."/>
            <person name="Shen B."/>
        </authorList>
    </citation>
    <scope>NUCLEOTIDE SEQUENCE [LARGE SCALE GENOMIC DNA]</scope>
    <source>
        <strain evidence="2 3">NPDC038104</strain>
    </source>
</reference>